<dbReference type="Pfam" id="PF00668">
    <property type="entry name" value="Condensation"/>
    <property type="match status" value="1"/>
</dbReference>
<comment type="caution">
    <text evidence="3">The sequence shown here is derived from an EMBL/GenBank/DDBJ whole genome shotgun (WGS) entry which is preliminary data.</text>
</comment>
<name>A0ABT2INA5_9FLAO</name>
<dbReference type="EMBL" id="JANZQH010000021">
    <property type="protein sequence ID" value="MCT2410079.1"/>
    <property type="molecule type" value="Genomic_DNA"/>
</dbReference>
<evidence type="ECO:0000313" key="3">
    <source>
        <dbReference type="EMBL" id="MCT2410079.1"/>
    </source>
</evidence>
<feature type="domain" description="TubC N-terminal docking" evidence="2">
    <location>
        <begin position="2"/>
        <end position="50"/>
    </location>
</feature>
<dbReference type="RefSeq" id="WP_259831815.1">
    <property type="nucleotide sequence ID" value="NZ_JANZQH010000021.1"/>
</dbReference>
<evidence type="ECO:0000313" key="4">
    <source>
        <dbReference type="Proteomes" id="UP001142057"/>
    </source>
</evidence>
<accession>A0ABT2INA5</accession>
<dbReference type="Pfam" id="PF18563">
    <property type="entry name" value="TubC_N"/>
    <property type="match status" value="1"/>
</dbReference>
<dbReference type="InterPro" id="IPR041464">
    <property type="entry name" value="TubC_N"/>
</dbReference>
<dbReference type="Gene3D" id="3.30.559.30">
    <property type="entry name" value="Nonribosomal peptide synthetase, condensation domain"/>
    <property type="match status" value="1"/>
</dbReference>
<evidence type="ECO:0000259" key="2">
    <source>
        <dbReference type="Pfam" id="PF18563"/>
    </source>
</evidence>
<dbReference type="Gene3D" id="1.10.10.1830">
    <property type="entry name" value="Non-ribosomal peptide synthase, adenylation domain"/>
    <property type="match status" value="1"/>
</dbReference>
<dbReference type="InterPro" id="IPR001242">
    <property type="entry name" value="Condensation_dom"/>
</dbReference>
<dbReference type="SUPFAM" id="SSF52777">
    <property type="entry name" value="CoA-dependent acyltransferases"/>
    <property type="match status" value="1"/>
</dbReference>
<feature type="domain" description="Condensation" evidence="1">
    <location>
        <begin position="68"/>
        <end position="267"/>
    </location>
</feature>
<keyword evidence="4" id="KW-1185">Reference proteome</keyword>
<evidence type="ECO:0000259" key="1">
    <source>
        <dbReference type="Pfam" id="PF00668"/>
    </source>
</evidence>
<dbReference type="Gene3D" id="3.30.559.10">
    <property type="entry name" value="Chloramphenicol acetyltransferase-like domain"/>
    <property type="match status" value="1"/>
</dbReference>
<dbReference type="Proteomes" id="UP001142057">
    <property type="component" value="Unassembled WGS sequence"/>
</dbReference>
<feature type="non-terminal residue" evidence="3">
    <location>
        <position position="269"/>
    </location>
</feature>
<proteinExistence type="predicted"/>
<dbReference type="PANTHER" id="PTHR45398">
    <property type="match status" value="1"/>
</dbReference>
<sequence>MEELFELLYKESIYINLIDNKLSVKSYKGKIRKEIIDKISLHREEIISYLMLADVSYRIISKAPDLEYYPLSSSQRRLWILSRFEGADGAYNIPEVFRISGDLNINFLEKSYFSLLSRHEILRTIFRESAEGEVYQYILSEVPDDSFQHLVLDFEKEGNKVSEIISSESNRIFDLSAGPLIRFTVLEDQSGGGYIFCLVMHHIISDGWSMGILKKELFTLYDSFKEGCTEVLSPLSLQYKDYAYWEQSELENRVSLSKSYWQEQFSGDL</sequence>
<organism evidence="3 4">
    <name type="scientific">Chryseobacterium pyrolae</name>
    <dbReference type="NCBI Taxonomy" id="2987481"/>
    <lineage>
        <taxon>Bacteria</taxon>
        <taxon>Pseudomonadati</taxon>
        <taxon>Bacteroidota</taxon>
        <taxon>Flavobacteriia</taxon>
        <taxon>Flavobacteriales</taxon>
        <taxon>Weeksellaceae</taxon>
        <taxon>Chryseobacterium group</taxon>
        <taxon>Chryseobacterium</taxon>
    </lineage>
</organism>
<dbReference type="InterPro" id="IPR023213">
    <property type="entry name" value="CAT-like_dom_sf"/>
</dbReference>
<protein>
    <submittedName>
        <fullName evidence="3">Condensation domain-containing protein</fullName>
    </submittedName>
</protein>
<reference evidence="3" key="1">
    <citation type="submission" date="2022-08" db="EMBL/GenBank/DDBJ databases">
        <title>Chryseobacterium antibioticum,isolated from the rhizosphere soil of Pyrola in Tibet.</title>
        <authorList>
            <person name="Kan Y."/>
        </authorList>
    </citation>
    <scope>NUCLEOTIDE SEQUENCE</scope>
    <source>
        <strain evidence="3">Pc2-12</strain>
    </source>
</reference>
<gene>
    <name evidence="3" type="ORF">NZD88_21185</name>
</gene>
<dbReference type="PANTHER" id="PTHR45398:SF1">
    <property type="entry name" value="ENZYME, PUTATIVE (JCVI)-RELATED"/>
    <property type="match status" value="1"/>
</dbReference>
<dbReference type="InterPro" id="IPR044894">
    <property type="entry name" value="TubC_N_sf"/>
</dbReference>